<name>A0A5H5B9B1_SALET</name>
<feature type="transmembrane region" description="Helical" evidence="5">
    <location>
        <begin position="130"/>
        <end position="152"/>
    </location>
</feature>
<keyword evidence="3 5" id="KW-1133">Transmembrane helix</keyword>
<dbReference type="AlphaFoldDB" id="A0A5H5B9B1"/>
<evidence type="ECO:0000256" key="5">
    <source>
        <dbReference type="SAM" id="Phobius"/>
    </source>
</evidence>
<evidence type="ECO:0000256" key="4">
    <source>
        <dbReference type="ARBA" id="ARBA00023136"/>
    </source>
</evidence>
<feature type="transmembrane region" description="Helical" evidence="5">
    <location>
        <begin position="190"/>
        <end position="211"/>
    </location>
</feature>
<protein>
    <submittedName>
        <fullName evidence="6">Type IV secretion system protein</fullName>
    </submittedName>
</protein>
<comment type="caution">
    <text evidence="6">The sequence shown here is derived from an EMBL/GenBank/DDBJ whole genome shotgun (WGS) entry which is preliminary data.</text>
</comment>
<keyword evidence="2 5" id="KW-0812">Transmembrane</keyword>
<evidence type="ECO:0000256" key="1">
    <source>
        <dbReference type="ARBA" id="ARBA00004141"/>
    </source>
</evidence>
<comment type="subcellular location">
    <subcellularLocation>
        <location evidence="1">Membrane</location>
        <topology evidence="1">Multi-pass membrane protein</topology>
    </subcellularLocation>
</comment>
<dbReference type="InterPro" id="IPR007688">
    <property type="entry name" value="Conjugal_tfr_TrbL/VirB6"/>
</dbReference>
<accession>A0A5H5B9B1</accession>
<keyword evidence="4 5" id="KW-0472">Membrane</keyword>
<evidence type="ECO:0000313" key="6">
    <source>
        <dbReference type="EMBL" id="ECH0896927.1"/>
    </source>
</evidence>
<evidence type="ECO:0000256" key="3">
    <source>
        <dbReference type="ARBA" id="ARBA00022989"/>
    </source>
</evidence>
<feature type="transmembrane region" description="Helical" evidence="5">
    <location>
        <begin position="63"/>
        <end position="81"/>
    </location>
</feature>
<feature type="transmembrane region" description="Helical" evidence="5">
    <location>
        <begin position="231"/>
        <end position="251"/>
    </location>
</feature>
<feature type="transmembrane region" description="Helical" evidence="5">
    <location>
        <begin position="31"/>
        <end position="51"/>
    </location>
</feature>
<dbReference type="GO" id="GO:0030255">
    <property type="term" value="P:protein secretion by the type IV secretion system"/>
    <property type="evidence" value="ECO:0007669"/>
    <property type="project" value="InterPro"/>
</dbReference>
<gene>
    <name evidence="6" type="ORF">FPD99_23555</name>
</gene>
<dbReference type="Pfam" id="PF04610">
    <property type="entry name" value="TrbL"/>
    <property type="match status" value="1"/>
</dbReference>
<feature type="transmembrane region" description="Helical" evidence="5">
    <location>
        <begin position="158"/>
        <end position="178"/>
    </location>
</feature>
<proteinExistence type="predicted"/>
<dbReference type="EMBL" id="AAIQMM010000037">
    <property type="protein sequence ID" value="ECH0896927.1"/>
    <property type="molecule type" value="Genomic_DNA"/>
</dbReference>
<organism evidence="6">
    <name type="scientific">Salmonella enterica subsp. enterica serovar Glostrup</name>
    <dbReference type="NCBI Taxonomy" id="1151180"/>
    <lineage>
        <taxon>Bacteria</taxon>
        <taxon>Pseudomonadati</taxon>
        <taxon>Pseudomonadota</taxon>
        <taxon>Gammaproteobacteria</taxon>
        <taxon>Enterobacterales</taxon>
        <taxon>Enterobacteriaceae</taxon>
        <taxon>Salmonella</taxon>
    </lineage>
</organism>
<reference evidence="6" key="1">
    <citation type="submission" date="2019-07" db="EMBL/GenBank/DDBJ databases">
        <authorList>
            <person name="Ashton P.M."/>
            <person name="Dallman T."/>
            <person name="Nair S."/>
            <person name="De Pinna E."/>
            <person name="Peters T."/>
            <person name="Grant K."/>
        </authorList>
    </citation>
    <scope>NUCLEOTIDE SEQUENCE</scope>
    <source>
        <strain evidence="6">773673</strain>
    </source>
</reference>
<dbReference type="GO" id="GO:0016020">
    <property type="term" value="C:membrane"/>
    <property type="evidence" value="ECO:0007669"/>
    <property type="project" value="UniProtKB-SubCell"/>
</dbReference>
<evidence type="ECO:0000256" key="2">
    <source>
        <dbReference type="ARBA" id="ARBA00022692"/>
    </source>
</evidence>
<sequence>MAGFFEKMNEKIDSLLTATSEGMSGKYSDSISLIAASALVLYGLILAFYIMGGKKKIEDVGSTFFHAMIVYVFVTNAGGYLDIVTDGIKGLNDGLATVGGAGSSAWSLLDKQWKVTQVLAGTVKGLDTDFFPITGAIASLMIWIGTGVVLVISSLVLLIAKIALTLLLTTAPVFIYCLTFPFLRQTFNNWVQNVLSSVLTVMFASLVINFGLEFYNDILSQLTADVEGANLMTTGAIAVVCGIVAGAIVLVSAKLAQSISGAGIDAAIQGAAAMGIGGSILAASKAAGTAKDIGAGAYEGASGKNWKERESKGVTPAIAYGSGRVGRAAIQKVIASNSRSEQSIPTARN</sequence>